<feature type="transmembrane region" description="Helical" evidence="1">
    <location>
        <begin position="82"/>
        <end position="102"/>
    </location>
</feature>
<sequence>MILVLFRDWILLFPTAGCPCSTFLLFRRLQFMYISLLFLWPCVRDMCGAELHGKFVLRCSVWVAHAGLIPDAAVWMVGGRGLACWGFRYVVMSVSGVGIMLIRCTEMFPRAHGGREIERPERPQMPRARLGA</sequence>
<gene>
    <name evidence="2" type="ORF">AUEXF2481DRAFT_462064</name>
</gene>
<evidence type="ECO:0000256" key="1">
    <source>
        <dbReference type="SAM" id="Phobius"/>
    </source>
</evidence>
<name>A0A074Y1E5_AURSE</name>
<evidence type="ECO:0000313" key="3">
    <source>
        <dbReference type="Proteomes" id="UP000030641"/>
    </source>
</evidence>
<dbReference type="InParanoid" id="A0A074Y1E5"/>
<dbReference type="GeneID" id="25368072"/>
<proteinExistence type="predicted"/>
<evidence type="ECO:0000313" key="2">
    <source>
        <dbReference type="EMBL" id="KEQ91550.1"/>
    </source>
</evidence>
<keyword evidence="1" id="KW-0472">Membrane</keyword>
<accession>A0A074Y1E5</accession>
<keyword evidence="1" id="KW-1133">Transmembrane helix</keyword>
<dbReference type="AlphaFoldDB" id="A0A074Y1E5"/>
<dbReference type="HOGENOM" id="CLU_1916676_0_0_1"/>
<keyword evidence="1" id="KW-0812">Transmembrane</keyword>
<keyword evidence="3" id="KW-1185">Reference proteome</keyword>
<organism evidence="2 3">
    <name type="scientific">Aureobasidium subglaciale (strain EXF-2481)</name>
    <name type="common">Aureobasidium pullulans var. subglaciale</name>
    <dbReference type="NCBI Taxonomy" id="1043005"/>
    <lineage>
        <taxon>Eukaryota</taxon>
        <taxon>Fungi</taxon>
        <taxon>Dikarya</taxon>
        <taxon>Ascomycota</taxon>
        <taxon>Pezizomycotina</taxon>
        <taxon>Dothideomycetes</taxon>
        <taxon>Dothideomycetidae</taxon>
        <taxon>Dothideales</taxon>
        <taxon>Saccotheciaceae</taxon>
        <taxon>Aureobasidium</taxon>
    </lineage>
</organism>
<dbReference type="EMBL" id="KL584777">
    <property type="protein sequence ID" value="KEQ91550.1"/>
    <property type="molecule type" value="Genomic_DNA"/>
</dbReference>
<dbReference type="Proteomes" id="UP000030641">
    <property type="component" value="Unassembled WGS sequence"/>
</dbReference>
<reference evidence="2 3" key="1">
    <citation type="journal article" date="2014" name="BMC Genomics">
        <title>Genome sequencing of four Aureobasidium pullulans varieties: biotechnological potential, stress tolerance, and description of new species.</title>
        <authorList>
            <person name="Gostin Ar C."/>
            <person name="Ohm R.A."/>
            <person name="Kogej T."/>
            <person name="Sonjak S."/>
            <person name="Turk M."/>
            <person name="Zajc J."/>
            <person name="Zalar P."/>
            <person name="Grube M."/>
            <person name="Sun H."/>
            <person name="Han J."/>
            <person name="Sharma A."/>
            <person name="Chiniquy J."/>
            <person name="Ngan C.Y."/>
            <person name="Lipzen A."/>
            <person name="Barry K."/>
            <person name="Grigoriev I.V."/>
            <person name="Gunde-Cimerman N."/>
        </authorList>
    </citation>
    <scope>NUCLEOTIDE SEQUENCE [LARGE SCALE GENOMIC DNA]</scope>
    <source>
        <strain evidence="2 3">EXF-2481</strain>
    </source>
</reference>
<dbReference type="RefSeq" id="XP_013340090.1">
    <property type="nucleotide sequence ID" value="XM_013484636.1"/>
</dbReference>
<protein>
    <submittedName>
        <fullName evidence="2">Uncharacterized protein</fullName>
    </submittedName>
</protein>